<feature type="domain" description="F5/8 type C" evidence="1">
    <location>
        <begin position="591"/>
        <end position="738"/>
    </location>
</feature>
<keyword evidence="3" id="KW-1185">Reference proteome</keyword>
<evidence type="ECO:0000259" key="1">
    <source>
        <dbReference type="PROSITE" id="PS50022"/>
    </source>
</evidence>
<dbReference type="SUPFAM" id="SSF49785">
    <property type="entry name" value="Galactose-binding domain-like"/>
    <property type="match status" value="1"/>
</dbReference>
<reference evidence="2" key="1">
    <citation type="submission" date="2021-01" db="EMBL/GenBank/DDBJ databases">
        <title>Modified the classification status of verrucomicrobia.</title>
        <authorList>
            <person name="Feng X."/>
        </authorList>
    </citation>
    <scope>NUCLEOTIDE SEQUENCE</scope>
    <source>
        <strain evidence="2">KCTC 22041</strain>
    </source>
</reference>
<name>A0A934SB06_9BACT</name>
<dbReference type="PANTHER" id="PTHR37321">
    <property type="entry name" value="EXPORTED PROTEIN-RELATED"/>
    <property type="match status" value="1"/>
</dbReference>
<dbReference type="InterPro" id="IPR025832">
    <property type="entry name" value="GxGYxYP_C"/>
</dbReference>
<accession>A0A934SB06</accession>
<protein>
    <submittedName>
        <fullName evidence="2">Discoidin domain-containing protein</fullName>
    </submittedName>
</protein>
<dbReference type="InterPro" id="IPR008979">
    <property type="entry name" value="Galactose-bd-like_sf"/>
</dbReference>
<dbReference type="InterPro" id="IPR038410">
    <property type="entry name" value="GxGYxYP_C_sf"/>
</dbReference>
<sequence length="738" mass="82356">MGTLGSEGKSENQLKVEFLTVRIAAVQFLGMDHLKINRLLANLAVQVIAGAIWVARAAPLPEGKSRHVDYPEVRQASEGLSWPVGQAIPIFATPAKSLDAIAAQDLSRDELITFSALQGQVNKKQPRIYLFDARAEEKPETWPDTAGFALDPKYDRNTKLDLVDKYKREIAGVVLYDPNLNPHYRNLAGTAAAVMNAIPVTQVVYDDLKNHGIRFKVVEDLTKLDLKSTVEIYEYLYQHYWPKCEKRLIVSAKPLDRKGGGDYFHTRDIASAAGAAVVWLDTTVPEERKMLGKFFNDMKAGESIALGWYATERSGITAASEYGIGTLPADFFISASVFAGTTHEIKIPPVPKMPELKDKVYIAIFISDGDNIQYTQHAMRKNWDRSADVRGKMPLNWTISPGLVDIAPVIMNYYYGQASPLDCFVTGPSGMGYMMPFNTLNEPGAPVGDYLKDKQRMDGYARLTETYLQRSGLRVSTIWDDATTMQRDSYETFCRSLYGATVQNFKDVPSVEGGVTNRRVLFDKLKIPYAGSYDHISGSIHQEIQRWDGKSPKFIAYQADVWGDLSLQKLIQLHDRLNEEFPDKVEFVRADHYFNLSNEAGGIPYNLCLDANTQIRTSSDTKDVNGIMDGTVDTMWTSKGVDKPWIGLDFQKPHVISRYVIRHAGAAGLAKNLNTKAFMVQTSLDGNIWTTVDAQKANTADVTDIEFAPVNARYLKVTIYDSGKDSTARVAELEVFGH</sequence>
<proteinExistence type="predicted"/>
<dbReference type="Pfam" id="PF22633">
    <property type="entry name" value="F5_F8_type_C_2"/>
    <property type="match status" value="1"/>
</dbReference>
<dbReference type="InterPro" id="IPR048309">
    <property type="entry name" value="GxGYxYP_N_3rd"/>
</dbReference>
<dbReference type="Proteomes" id="UP000603141">
    <property type="component" value="Unassembled WGS sequence"/>
</dbReference>
<dbReference type="InterPro" id="IPR000421">
    <property type="entry name" value="FA58C"/>
</dbReference>
<dbReference type="Gene3D" id="2.60.120.260">
    <property type="entry name" value="Galactose-binding domain-like"/>
    <property type="match status" value="1"/>
</dbReference>
<dbReference type="Pfam" id="PF14323">
    <property type="entry name" value="GxGYxYP_C"/>
    <property type="match status" value="1"/>
</dbReference>
<dbReference type="AlphaFoldDB" id="A0A934SB06"/>
<dbReference type="EMBL" id="JAENIJ010000007">
    <property type="protein sequence ID" value="MBK1882018.1"/>
    <property type="molecule type" value="Genomic_DNA"/>
</dbReference>
<evidence type="ECO:0000313" key="3">
    <source>
        <dbReference type="Proteomes" id="UP000603141"/>
    </source>
</evidence>
<dbReference type="Pfam" id="PF20957">
    <property type="entry name" value="GxGYxYP_N_2nd"/>
    <property type="match status" value="1"/>
</dbReference>
<dbReference type="Gene3D" id="3.20.20.490">
    <property type="entry name" value="GxGYxYP glycoside hydrolase, C-terminal domain"/>
    <property type="match status" value="1"/>
</dbReference>
<comment type="caution">
    <text evidence="2">The sequence shown here is derived from an EMBL/GenBank/DDBJ whole genome shotgun (WGS) entry which is preliminary data.</text>
</comment>
<dbReference type="PROSITE" id="PS50022">
    <property type="entry name" value="FA58C_3"/>
    <property type="match status" value="1"/>
</dbReference>
<dbReference type="InterPro" id="IPR048310">
    <property type="entry name" value="GxGYxYP_N_2nd"/>
</dbReference>
<dbReference type="Pfam" id="PF20958">
    <property type="entry name" value="GxGYxYP_N_3rd"/>
    <property type="match status" value="1"/>
</dbReference>
<gene>
    <name evidence="2" type="ORF">JIN85_06300</name>
</gene>
<dbReference type="PANTHER" id="PTHR37321:SF1">
    <property type="entry name" value="EXPORTED PROTEIN"/>
    <property type="match status" value="1"/>
</dbReference>
<evidence type="ECO:0000313" key="2">
    <source>
        <dbReference type="EMBL" id="MBK1882018.1"/>
    </source>
</evidence>
<organism evidence="2 3">
    <name type="scientific">Luteolibacter pohnpeiensis</name>
    <dbReference type="NCBI Taxonomy" id="454153"/>
    <lineage>
        <taxon>Bacteria</taxon>
        <taxon>Pseudomonadati</taxon>
        <taxon>Verrucomicrobiota</taxon>
        <taxon>Verrucomicrobiia</taxon>
        <taxon>Verrucomicrobiales</taxon>
        <taxon>Verrucomicrobiaceae</taxon>
        <taxon>Luteolibacter</taxon>
    </lineage>
</organism>